<reference evidence="2 3" key="1">
    <citation type="submission" date="2018-10" db="EMBL/GenBank/DDBJ databases">
        <title>Bradyrhizobium sp. nov., isolated from effective nodules of peanut in China.</title>
        <authorList>
            <person name="Li Y."/>
        </authorList>
    </citation>
    <scope>NUCLEOTIDE SEQUENCE [LARGE SCALE GENOMIC DNA]</scope>
    <source>
        <strain evidence="2 3">CCBAU 51781</strain>
    </source>
</reference>
<dbReference type="Proteomes" id="UP000289946">
    <property type="component" value="Unassembled WGS sequence"/>
</dbReference>
<name>A0ABY0DDQ1_9BRAD</name>
<protein>
    <submittedName>
        <fullName evidence="2">Uncharacterized protein</fullName>
    </submittedName>
</protein>
<evidence type="ECO:0000256" key="1">
    <source>
        <dbReference type="SAM" id="MobiDB-lite"/>
    </source>
</evidence>
<evidence type="ECO:0000313" key="2">
    <source>
        <dbReference type="EMBL" id="RXG88912.1"/>
    </source>
</evidence>
<proteinExistence type="predicted"/>
<organism evidence="2 3">
    <name type="scientific">Bradyrhizobium zhanjiangense</name>
    <dbReference type="NCBI Taxonomy" id="1325107"/>
    <lineage>
        <taxon>Bacteria</taxon>
        <taxon>Pseudomonadati</taxon>
        <taxon>Pseudomonadota</taxon>
        <taxon>Alphaproteobacteria</taxon>
        <taxon>Hyphomicrobiales</taxon>
        <taxon>Nitrobacteraceae</taxon>
        <taxon>Bradyrhizobium</taxon>
    </lineage>
</organism>
<accession>A0ABY0DDQ1</accession>
<feature type="region of interest" description="Disordered" evidence="1">
    <location>
        <begin position="1"/>
        <end position="38"/>
    </location>
</feature>
<comment type="caution">
    <text evidence="2">The sequence shown here is derived from an EMBL/GenBank/DDBJ whole genome shotgun (WGS) entry which is preliminary data.</text>
</comment>
<dbReference type="EMBL" id="RDRA01000022">
    <property type="protein sequence ID" value="RXG88912.1"/>
    <property type="molecule type" value="Genomic_DNA"/>
</dbReference>
<evidence type="ECO:0000313" key="3">
    <source>
        <dbReference type="Proteomes" id="UP000289946"/>
    </source>
</evidence>
<keyword evidence="3" id="KW-1185">Reference proteome</keyword>
<sequence>MGALSTLGISLWRHPHPSPPPQAGEGAHLPCGGNRASSSRYRSHRRCARDDGCGCATCAAARRHEMLGSLAQEYRGSER</sequence>
<gene>
    <name evidence="2" type="ORF">EAS62_32660</name>
</gene>